<organism evidence="1 2">
    <name type="scientific">Bacillus subtilis</name>
    <dbReference type="NCBI Taxonomy" id="1423"/>
    <lineage>
        <taxon>Bacteria</taxon>
        <taxon>Bacillati</taxon>
        <taxon>Bacillota</taxon>
        <taxon>Bacilli</taxon>
        <taxon>Bacillales</taxon>
        <taxon>Bacillaceae</taxon>
        <taxon>Bacillus</taxon>
    </lineage>
</organism>
<gene>
    <name evidence="1" type="ORF">SC09_contig8orf00061</name>
</gene>
<dbReference type="AlphaFoldDB" id="A0A0D1I6M2"/>
<sequence>MPIVDSIMNTLFPEYLEKQKLYRQQDINHNQASEVMTKQTKDLYPEYTLDSIYAVEVIQDEQKDTKYLFTEIKYDEHEKLAVAFRSGEGLFFLLDDKAKKKMLPHSIFKKHGRIRQDMLATQIGKTIPDFLYELDGAEYIVNLKRNYTPERIEEKNIELERLYRYLFTNLGKKFEIDPDFETYTCYEVICTLKYFRLTANQLYMVIEHNGKTISHLFDHIGDIGSGESLGEKAIKFTLYTPTYNYRFYLYKQGNEHEVDIDSGIFKVSKDLL</sequence>
<name>A0A0D1I6M2_BACIU</name>
<dbReference type="PATRIC" id="fig|1423.173.peg.4869"/>
<dbReference type="EMBL" id="JXBC01000014">
    <property type="protein sequence ID" value="KIU04423.1"/>
    <property type="molecule type" value="Genomic_DNA"/>
</dbReference>
<reference evidence="1 2" key="1">
    <citation type="submission" date="2014-12" db="EMBL/GenBank/DDBJ databases">
        <title>Comparative genome analysis of Bacillus coagulans HM-08, Clostridium butyricum HM-68, Bacillus subtilis HM-66 and Bacillus licheniformis BL-09.</title>
        <authorList>
            <person name="Zhang H."/>
        </authorList>
    </citation>
    <scope>NUCLEOTIDE SEQUENCE [LARGE SCALE GENOMIC DNA]</scope>
    <source>
        <strain evidence="1 2">HM-66</strain>
    </source>
</reference>
<protein>
    <submittedName>
        <fullName evidence="1">Uncharacterized protein</fullName>
    </submittedName>
</protein>
<comment type="caution">
    <text evidence="1">The sequence shown here is derived from an EMBL/GenBank/DDBJ whole genome shotgun (WGS) entry which is preliminary data.</text>
</comment>
<proteinExistence type="predicted"/>
<evidence type="ECO:0000313" key="2">
    <source>
        <dbReference type="Proteomes" id="UP000032247"/>
    </source>
</evidence>
<accession>A0A0D1I6M2</accession>
<dbReference type="Proteomes" id="UP000032247">
    <property type="component" value="Unassembled WGS sequence"/>
</dbReference>
<evidence type="ECO:0000313" key="1">
    <source>
        <dbReference type="EMBL" id="KIU04423.1"/>
    </source>
</evidence>